<dbReference type="Proteomes" id="UP000807785">
    <property type="component" value="Unassembled WGS sequence"/>
</dbReference>
<protein>
    <submittedName>
        <fullName evidence="2">Uncharacterized protein</fullName>
    </submittedName>
</protein>
<dbReference type="AlphaFoldDB" id="A0A9D7E3H1"/>
<feature type="transmembrane region" description="Helical" evidence="1">
    <location>
        <begin position="20"/>
        <end position="40"/>
    </location>
</feature>
<name>A0A9D7E3H1_9PROT</name>
<evidence type="ECO:0000313" key="2">
    <source>
        <dbReference type="EMBL" id="MBK6973131.1"/>
    </source>
</evidence>
<accession>A0A9D7E3H1</accession>
<comment type="caution">
    <text evidence="2">The sequence shown here is derived from an EMBL/GenBank/DDBJ whole genome shotgun (WGS) entry which is preliminary data.</text>
</comment>
<keyword evidence="1" id="KW-1133">Transmembrane helix</keyword>
<evidence type="ECO:0000313" key="3">
    <source>
        <dbReference type="Proteomes" id="UP000807785"/>
    </source>
</evidence>
<organism evidence="2 3">
    <name type="scientific">Candidatus Methylophosphatis roskildensis</name>
    <dbReference type="NCBI Taxonomy" id="2899263"/>
    <lineage>
        <taxon>Bacteria</taxon>
        <taxon>Pseudomonadati</taxon>
        <taxon>Pseudomonadota</taxon>
        <taxon>Betaproteobacteria</taxon>
        <taxon>Nitrosomonadales</taxon>
        <taxon>Sterolibacteriaceae</taxon>
        <taxon>Candidatus Methylophosphatis</taxon>
    </lineage>
</organism>
<feature type="transmembrane region" description="Helical" evidence="1">
    <location>
        <begin position="67"/>
        <end position="83"/>
    </location>
</feature>
<sequence length="93" mass="10390">MRDWLSEVLVVLCHSAKTQLAIALGLIFFAGTLLMGHVLVDGLELRGLMAPQADVIRDALMHRYDKAAWMALGGFLLVAIKTYRKVRRRLLGL</sequence>
<keyword evidence="1" id="KW-0472">Membrane</keyword>
<proteinExistence type="predicted"/>
<dbReference type="EMBL" id="JADJEV010000003">
    <property type="protein sequence ID" value="MBK6973131.1"/>
    <property type="molecule type" value="Genomic_DNA"/>
</dbReference>
<gene>
    <name evidence="2" type="ORF">IPH26_09360</name>
</gene>
<reference evidence="2" key="1">
    <citation type="submission" date="2020-10" db="EMBL/GenBank/DDBJ databases">
        <title>Connecting structure to function with the recovery of over 1000 high-quality activated sludge metagenome-assembled genomes encoding full-length rRNA genes using long-read sequencing.</title>
        <authorList>
            <person name="Singleton C.M."/>
            <person name="Petriglieri F."/>
            <person name="Kristensen J.M."/>
            <person name="Kirkegaard R.H."/>
            <person name="Michaelsen T.Y."/>
            <person name="Andersen M.H."/>
            <person name="Karst S.M."/>
            <person name="Dueholm M.S."/>
            <person name="Nielsen P.H."/>
            <person name="Albertsen M."/>
        </authorList>
    </citation>
    <scope>NUCLEOTIDE SEQUENCE</scope>
    <source>
        <strain evidence="2">Bjer_18-Q3-R1-45_BAT3C.347</strain>
    </source>
</reference>
<keyword evidence="1" id="KW-0812">Transmembrane</keyword>
<evidence type="ECO:0000256" key="1">
    <source>
        <dbReference type="SAM" id="Phobius"/>
    </source>
</evidence>